<keyword evidence="3" id="KW-1185">Reference proteome</keyword>
<proteinExistence type="predicted"/>
<feature type="compositionally biased region" description="Polar residues" evidence="1">
    <location>
        <begin position="112"/>
        <end position="125"/>
    </location>
</feature>
<dbReference type="AlphaFoldDB" id="A0A316ZCJ0"/>
<dbReference type="InterPro" id="IPR028322">
    <property type="entry name" value="PNRC-like_rgn"/>
</dbReference>
<protein>
    <submittedName>
        <fullName evidence="2">Uncharacterized protein</fullName>
    </submittedName>
</protein>
<feature type="compositionally biased region" description="Low complexity" evidence="1">
    <location>
        <begin position="126"/>
        <end position="138"/>
    </location>
</feature>
<feature type="compositionally biased region" description="Low complexity" evidence="1">
    <location>
        <begin position="252"/>
        <end position="270"/>
    </location>
</feature>
<evidence type="ECO:0000313" key="2">
    <source>
        <dbReference type="EMBL" id="PWN98758.1"/>
    </source>
</evidence>
<feature type="compositionally biased region" description="Low complexity" evidence="1">
    <location>
        <begin position="212"/>
        <end position="228"/>
    </location>
</feature>
<feature type="compositionally biased region" description="Pro residues" evidence="1">
    <location>
        <begin position="62"/>
        <end position="71"/>
    </location>
</feature>
<feature type="compositionally biased region" description="Low complexity" evidence="1">
    <location>
        <begin position="28"/>
        <end position="61"/>
    </location>
</feature>
<feature type="region of interest" description="Disordered" evidence="1">
    <location>
        <begin position="152"/>
        <end position="301"/>
    </location>
</feature>
<evidence type="ECO:0000256" key="1">
    <source>
        <dbReference type="SAM" id="MobiDB-lite"/>
    </source>
</evidence>
<dbReference type="STRING" id="58919.A0A316ZCJ0"/>
<dbReference type="Proteomes" id="UP000245946">
    <property type="component" value="Unassembled WGS sequence"/>
</dbReference>
<dbReference type="GeneID" id="37271599"/>
<feature type="compositionally biased region" description="Low complexity" evidence="1">
    <location>
        <begin position="84"/>
        <end position="109"/>
    </location>
</feature>
<dbReference type="GO" id="GO:0016071">
    <property type="term" value="P:mRNA metabolic process"/>
    <property type="evidence" value="ECO:0007669"/>
    <property type="project" value="UniProtKB-ARBA"/>
</dbReference>
<feature type="compositionally biased region" description="Low complexity" evidence="1">
    <location>
        <begin position="169"/>
        <end position="195"/>
    </location>
</feature>
<name>A0A316ZCJ0_9BASI</name>
<feature type="region of interest" description="Disordered" evidence="1">
    <location>
        <begin position="1"/>
        <end position="140"/>
    </location>
</feature>
<gene>
    <name evidence="2" type="ORF">FA09DRAFT_338049</name>
</gene>
<accession>A0A316ZCJ0</accession>
<dbReference type="RefSeq" id="XP_025599037.1">
    <property type="nucleotide sequence ID" value="XM_025744055.1"/>
</dbReference>
<sequence>MSNAPALSPAPHASSSTPRKPRARPAAKRTPAAAAAQPAAAPQPAAPSAPALTWQQQLLAATPPPPSPQPQPAARSAKGKAKGDAAAAKAVPAKHAAAKGAPAKGSKAPRQPASTARDSSQTWQQALLSASAPASSAPKFDYPACARDVATFGDASSSPARPIAVPSMGGAPRTPTKTPAPAAGAAAAALAYAGPNFHNSPSPASLPKPTFGARSAAARSALGAASSGDEAPQRARTPGSPSRARRERAGDEAAAPVAAAPEQAQASAPHPQAPLPSAERKAQTIEELMARMLAPPPRASS</sequence>
<evidence type="ECO:0000313" key="3">
    <source>
        <dbReference type="Proteomes" id="UP000245946"/>
    </source>
</evidence>
<dbReference type="EMBL" id="KZ819290">
    <property type="protein sequence ID" value="PWN98758.1"/>
    <property type="molecule type" value="Genomic_DNA"/>
</dbReference>
<organism evidence="2 3">
    <name type="scientific">Tilletiopsis washingtonensis</name>
    <dbReference type="NCBI Taxonomy" id="58919"/>
    <lineage>
        <taxon>Eukaryota</taxon>
        <taxon>Fungi</taxon>
        <taxon>Dikarya</taxon>
        <taxon>Basidiomycota</taxon>
        <taxon>Ustilaginomycotina</taxon>
        <taxon>Exobasidiomycetes</taxon>
        <taxon>Entylomatales</taxon>
        <taxon>Entylomatales incertae sedis</taxon>
        <taxon>Tilletiopsis</taxon>
    </lineage>
</organism>
<feature type="compositionally biased region" description="Low complexity" evidence="1">
    <location>
        <begin position="1"/>
        <end position="18"/>
    </location>
</feature>
<dbReference type="Pfam" id="PF15365">
    <property type="entry name" value="PNRC"/>
    <property type="match status" value="1"/>
</dbReference>
<reference evidence="2 3" key="1">
    <citation type="journal article" date="2018" name="Mol. Biol. Evol.">
        <title>Broad Genomic Sampling Reveals a Smut Pathogenic Ancestry of the Fungal Clade Ustilaginomycotina.</title>
        <authorList>
            <person name="Kijpornyongpan T."/>
            <person name="Mondo S.J."/>
            <person name="Barry K."/>
            <person name="Sandor L."/>
            <person name="Lee J."/>
            <person name="Lipzen A."/>
            <person name="Pangilinan J."/>
            <person name="LaButti K."/>
            <person name="Hainaut M."/>
            <person name="Henrissat B."/>
            <person name="Grigoriev I.V."/>
            <person name="Spatafora J.W."/>
            <person name="Aime M.C."/>
        </authorList>
    </citation>
    <scope>NUCLEOTIDE SEQUENCE [LARGE SCALE GENOMIC DNA]</scope>
    <source>
        <strain evidence="2 3">MCA 4186</strain>
    </source>
</reference>